<reference evidence="4 5" key="1">
    <citation type="submission" date="2019-10" db="EMBL/GenBank/DDBJ databases">
        <title>Nocardia macrotermitis sp. nov. and Nocardia aurantia sp. nov., isolated from the gut of fungus growing-termite Macrotermes natalensis.</title>
        <authorList>
            <person name="Benndorf R."/>
            <person name="Schwitalla J."/>
            <person name="Martin K."/>
            <person name="De Beer W."/>
            <person name="Kaster A.-K."/>
            <person name="Vollmers J."/>
            <person name="Poulsen M."/>
            <person name="Beemelmanns C."/>
        </authorList>
    </citation>
    <scope>NUCLEOTIDE SEQUENCE [LARGE SCALE GENOMIC DNA]</scope>
    <source>
        <strain evidence="4 5">RB56</strain>
    </source>
</reference>
<feature type="transmembrane region" description="Helical" evidence="1">
    <location>
        <begin position="164"/>
        <end position="189"/>
    </location>
</feature>
<accession>A0A7K0DHK4</accession>
<protein>
    <recommendedName>
        <fullName evidence="3">DUF8020 domain-containing protein</fullName>
    </recommendedName>
</protein>
<keyword evidence="5" id="KW-1185">Reference proteome</keyword>
<dbReference type="InterPro" id="IPR058333">
    <property type="entry name" value="DUF8020"/>
</dbReference>
<name>A0A7K0DHK4_9NOCA</name>
<evidence type="ECO:0000313" key="4">
    <source>
        <dbReference type="EMBL" id="MQY24772.1"/>
    </source>
</evidence>
<dbReference type="RefSeq" id="WP_153338663.1">
    <property type="nucleotide sequence ID" value="NZ_WEGI01000001.1"/>
</dbReference>
<feature type="chain" id="PRO_5029687444" description="DUF8020 domain-containing protein" evidence="2">
    <location>
        <begin position="27"/>
        <end position="230"/>
    </location>
</feature>
<evidence type="ECO:0000256" key="1">
    <source>
        <dbReference type="SAM" id="Phobius"/>
    </source>
</evidence>
<proteinExistence type="predicted"/>
<dbReference type="Proteomes" id="UP000431401">
    <property type="component" value="Unassembled WGS sequence"/>
</dbReference>
<dbReference type="EMBL" id="WEGI01000001">
    <property type="protein sequence ID" value="MQY24772.1"/>
    <property type="molecule type" value="Genomic_DNA"/>
</dbReference>
<organism evidence="4 5">
    <name type="scientific">Nocardia aurantia</name>
    <dbReference type="NCBI Taxonomy" id="2585199"/>
    <lineage>
        <taxon>Bacteria</taxon>
        <taxon>Bacillati</taxon>
        <taxon>Actinomycetota</taxon>
        <taxon>Actinomycetes</taxon>
        <taxon>Mycobacteriales</taxon>
        <taxon>Nocardiaceae</taxon>
        <taxon>Nocardia</taxon>
    </lineage>
</organism>
<keyword evidence="1" id="KW-0812">Transmembrane</keyword>
<keyword evidence="2" id="KW-0732">Signal</keyword>
<dbReference type="AlphaFoldDB" id="A0A7K0DHK4"/>
<keyword evidence="1" id="KW-0472">Membrane</keyword>
<evidence type="ECO:0000259" key="3">
    <source>
        <dbReference type="Pfam" id="PF26059"/>
    </source>
</evidence>
<gene>
    <name evidence="4" type="ORF">NRB56_03250</name>
</gene>
<keyword evidence="1" id="KW-1133">Transmembrane helix</keyword>
<feature type="domain" description="DUF8020" evidence="3">
    <location>
        <begin position="50"/>
        <end position="122"/>
    </location>
</feature>
<sequence>MKLRTFTTAAVPVAVAVALGSGTVHADPVVPAESTVQTAPATPVAPTAPDVHYRITLQDNIVETALDSGTFRVATDQRTVDIVDAAGGILLSLPLSFRQDGMEYQLPHRISDDGRTLGLTAVKDETTARPAPVAATPVASALENERALDAFNTQLSVATGIGTLLGTALGAVAGLIGIVGGVTVVASVITGATLGGIIGTLVVGGPALLIAGIDLAGTFIAPPGTTKWQR</sequence>
<feature type="signal peptide" evidence="2">
    <location>
        <begin position="1"/>
        <end position="26"/>
    </location>
</feature>
<evidence type="ECO:0000256" key="2">
    <source>
        <dbReference type="SAM" id="SignalP"/>
    </source>
</evidence>
<dbReference type="Pfam" id="PF26059">
    <property type="entry name" value="DUF8020"/>
    <property type="match status" value="1"/>
</dbReference>
<comment type="caution">
    <text evidence="4">The sequence shown here is derived from an EMBL/GenBank/DDBJ whole genome shotgun (WGS) entry which is preliminary data.</text>
</comment>
<evidence type="ECO:0000313" key="5">
    <source>
        <dbReference type="Proteomes" id="UP000431401"/>
    </source>
</evidence>
<dbReference type="OrthoDB" id="4550407at2"/>